<accession>A0ABV7AFY9</accession>
<dbReference type="RefSeq" id="WP_377832511.1">
    <property type="nucleotide sequence ID" value="NZ_JBHRSK010000004.1"/>
</dbReference>
<dbReference type="Gene3D" id="3.30.2320.10">
    <property type="entry name" value="hypothetical protein PF0899 domain"/>
    <property type="match status" value="1"/>
</dbReference>
<comment type="caution">
    <text evidence="4">The sequence shown here is derived from an EMBL/GenBank/DDBJ whole genome shotgun (WGS) entry which is preliminary data.</text>
</comment>
<feature type="region of interest" description="Disordered" evidence="2">
    <location>
        <begin position="1"/>
        <end position="29"/>
    </location>
</feature>
<dbReference type="Proteomes" id="UP001595443">
    <property type="component" value="Unassembled WGS sequence"/>
</dbReference>
<dbReference type="SUPFAM" id="SSF56563">
    <property type="entry name" value="Major capsid protein gp5"/>
    <property type="match status" value="1"/>
</dbReference>
<evidence type="ECO:0000256" key="2">
    <source>
        <dbReference type="SAM" id="MobiDB-lite"/>
    </source>
</evidence>
<sequence length="420" mass="44756">MVFRFMRRGAERAPERKAPERKASAGMSGGGPVVAWAGSGRVSWSPRDSGSMIRQGFQGNPVGFRAVKLIAEAAAALPLVYQDRERRYESHPVIDLLRRPNPAQGRAELFEALYGQLLLTGSTYVEAVAAEGGYLVDPETAASIRSVLSTTASIRAIANVVTVEATSFDVLIDHTDVGSGWATEAGPIAETDTPLIERISIPLNELSAMPKASQRLLDDSAFDIEGWLAGRIADKFARAEAMAFIAGDGVDKPTGFLSHPAVAEDSWSWGNLGYVATGADGDFAATGASDAIVDLVYALAAEYRANASFVMNSKTAGAVRKMKDADGRFLWADGLAAGEPARLMGYPVLIAEDMPDIASGSYALAFGDFHAGYTIAERPDLRVLRDPFSAKPHVLFYATKRVGGDVSDFAAIKLLKFAVS</sequence>
<name>A0ABV7AFY9_9RHOB</name>
<proteinExistence type="predicted"/>
<dbReference type="InterPro" id="IPR024455">
    <property type="entry name" value="Phage_capsid"/>
</dbReference>
<organism evidence="4 5">
    <name type="scientific">Acidimangrovimonas pyrenivorans</name>
    <dbReference type="NCBI Taxonomy" id="2030798"/>
    <lineage>
        <taxon>Bacteria</taxon>
        <taxon>Pseudomonadati</taxon>
        <taxon>Pseudomonadota</taxon>
        <taxon>Alphaproteobacteria</taxon>
        <taxon>Rhodobacterales</taxon>
        <taxon>Paracoccaceae</taxon>
        <taxon>Acidimangrovimonas</taxon>
    </lineage>
</organism>
<dbReference type="Pfam" id="PF05065">
    <property type="entry name" value="Phage_capsid"/>
    <property type="match status" value="1"/>
</dbReference>
<dbReference type="InterPro" id="IPR054612">
    <property type="entry name" value="Phage_capsid-like_C"/>
</dbReference>
<evidence type="ECO:0000313" key="5">
    <source>
        <dbReference type="Proteomes" id="UP001595443"/>
    </source>
</evidence>
<keyword evidence="5" id="KW-1185">Reference proteome</keyword>
<feature type="domain" description="Phage capsid-like C-terminal" evidence="3">
    <location>
        <begin position="132"/>
        <end position="417"/>
    </location>
</feature>
<dbReference type="EMBL" id="JBHRSK010000004">
    <property type="protein sequence ID" value="MFC2967863.1"/>
    <property type="molecule type" value="Genomic_DNA"/>
</dbReference>
<dbReference type="Gene3D" id="3.30.2400.10">
    <property type="entry name" value="Major capsid protein gp5"/>
    <property type="match status" value="1"/>
</dbReference>
<evidence type="ECO:0000313" key="4">
    <source>
        <dbReference type="EMBL" id="MFC2967863.1"/>
    </source>
</evidence>
<comment type="subcellular location">
    <subcellularLocation>
        <location evidence="1">Virion</location>
    </subcellularLocation>
</comment>
<dbReference type="NCBIfam" id="TIGR01554">
    <property type="entry name" value="major_cap_HK97"/>
    <property type="match status" value="1"/>
</dbReference>
<reference evidence="5" key="1">
    <citation type="journal article" date="2019" name="Int. J. Syst. Evol. Microbiol.">
        <title>The Global Catalogue of Microorganisms (GCM) 10K type strain sequencing project: providing services to taxonomists for standard genome sequencing and annotation.</title>
        <authorList>
            <consortium name="The Broad Institute Genomics Platform"/>
            <consortium name="The Broad Institute Genome Sequencing Center for Infectious Disease"/>
            <person name="Wu L."/>
            <person name="Ma J."/>
        </authorList>
    </citation>
    <scope>NUCLEOTIDE SEQUENCE [LARGE SCALE GENOMIC DNA]</scope>
    <source>
        <strain evidence="5">KCTC 62192</strain>
    </source>
</reference>
<gene>
    <name evidence="4" type="ORF">ACFOES_07135</name>
</gene>
<evidence type="ECO:0000256" key="1">
    <source>
        <dbReference type="ARBA" id="ARBA00004328"/>
    </source>
</evidence>
<feature type="compositionally biased region" description="Basic and acidic residues" evidence="2">
    <location>
        <begin position="8"/>
        <end position="23"/>
    </location>
</feature>
<evidence type="ECO:0000259" key="3">
    <source>
        <dbReference type="Pfam" id="PF05065"/>
    </source>
</evidence>
<protein>
    <submittedName>
        <fullName evidence="4">Phage major capsid protein</fullName>
    </submittedName>
</protein>